<feature type="transmembrane region" description="Helical" evidence="6">
    <location>
        <begin position="39"/>
        <end position="58"/>
    </location>
</feature>
<keyword evidence="3 6" id="KW-1133">Transmembrane helix</keyword>
<feature type="transmembrane region" description="Helical" evidence="6">
    <location>
        <begin position="246"/>
        <end position="267"/>
    </location>
</feature>
<dbReference type="InterPro" id="IPR050721">
    <property type="entry name" value="Trk_Ktr_HKT_K-transport"/>
</dbReference>
<dbReference type="EMBL" id="CP133548">
    <property type="protein sequence ID" value="WMS85537.1"/>
    <property type="molecule type" value="Genomic_DNA"/>
</dbReference>
<reference evidence="8 9" key="1">
    <citation type="submission" date="2023-08" db="EMBL/GenBank/DDBJ databases">
        <title>Pleionea litopenaei sp. nov., isolated from stomach of juvenile Litopenaeus vannamei.</title>
        <authorList>
            <person name="Rho A.M."/>
            <person name="Hwang C.Y."/>
        </authorList>
    </citation>
    <scope>NUCLEOTIDE SEQUENCE [LARGE SCALE GENOMIC DNA]</scope>
    <source>
        <strain evidence="8 9">HL-JVS1</strain>
    </source>
</reference>
<gene>
    <name evidence="8" type="ORF">Q9312_09960</name>
</gene>
<dbReference type="Gene3D" id="3.40.50.720">
    <property type="entry name" value="NAD(P)-binding Rossmann-like Domain"/>
    <property type="match status" value="1"/>
</dbReference>
<proteinExistence type="predicted"/>
<feature type="domain" description="RCK N-terminal" evidence="7">
    <location>
        <begin position="287"/>
        <end position="403"/>
    </location>
</feature>
<dbReference type="InterPro" id="IPR036291">
    <property type="entry name" value="NAD(P)-bd_dom_sf"/>
</dbReference>
<evidence type="ECO:0000259" key="7">
    <source>
        <dbReference type="PROSITE" id="PS51201"/>
    </source>
</evidence>
<evidence type="ECO:0000256" key="5">
    <source>
        <dbReference type="ARBA" id="ARBA00029579"/>
    </source>
</evidence>
<evidence type="ECO:0000313" key="8">
    <source>
        <dbReference type="EMBL" id="WMS85537.1"/>
    </source>
</evidence>
<keyword evidence="9" id="KW-1185">Reference proteome</keyword>
<dbReference type="PANTHER" id="PTHR43833:SF9">
    <property type="entry name" value="POTASSIUM CHANNEL PROTEIN YUGO-RELATED"/>
    <property type="match status" value="1"/>
</dbReference>
<dbReference type="InterPro" id="IPR027359">
    <property type="entry name" value="Volt_channel_dom_sf"/>
</dbReference>
<dbReference type="SUPFAM" id="SSF116726">
    <property type="entry name" value="TrkA C-terminal domain-like"/>
    <property type="match status" value="1"/>
</dbReference>
<dbReference type="SUPFAM" id="SSF51735">
    <property type="entry name" value="NAD(P)-binding Rossmann-fold domains"/>
    <property type="match status" value="1"/>
</dbReference>
<name>A0AA51X569_9GAMM</name>
<dbReference type="Gene3D" id="1.20.120.350">
    <property type="entry name" value="Voltage-gated potassium channels. Chain C"/>
    <property type="match status" value="1"/>
</dbReference>
<evidence type="ECO:0000256" key="3">
    <source>
        <dbReference type="ARBA" id="ARBA00022989"/>
    </source>
</evidence>
<dbReference type="Proteomes" id="UP001239782">
    <property type="component" value="Chromosome"/>
</dbReference>
<dbReference type="InterPro" id="IPR036721">
    <property type="entry name" value="RCK_C_sf"/>
</dbReference>
<dbReference type="GO" id="GO:0006813">
    <property type="term" value="P:potassium ion transport"/>
    <property type="evidence" value="ECO:0007669"/>
    <property type="project" value="InterPro"/>
</dbReference>
<dbReference type="Pfam" id="PF00520">
    <property type="entry name" value="Ion_trans"/>
    <property type="match status" value="1"/>
</dbReference>
<dbReference type="GO" id="GO:0016020">
    <property type="term" value="C:membrane"/>
    <property type="evidence" value="ECO:0007669"/>
    <property type="project" value="UniProtKB-SubCell"/>
</dbReference>
<comment type="subcellular location">
    <subcellularLocation>
        <location evidence="1">Membrane</location>
        <topology evidence="1">Multi-pass membrane protein</topology>
    </subcellularLocation>
</comment>
<dbReference type="PRINTS" id="PR00169">
    <property type="entry name" value="KCHANNEL"/>
</dbReference>
<keyword evidence="2 6" id="KW-0812">Transmembrane</keyword>
<evidence type="ECO:0000256" key="1">
    <source>
        <dbReference type="ARBA" id="ARBA00004141"/>
    </source>
</evidence>
<feature type="transmembrane region" description="Helical" evidence="6">
    <location>
        <begin position="184"/>
        <end position="203"/>
    </location>
</feature>
<dbReference type="Gene3D" id="3.30.70.1450">
    <property type="entry name" value="Regulator of K+ conductance, C-terminal domain"/>
    <property type="match status" value="1"/>
</dbReference>
<dbReference type="PANTHER" id="PTHR43833">
    <property type="entry name" value="POTASSIUM CHANNEL PROTEIN 2-RELATED-RELATED"/>
    <property type="match status" value="1"/>
</dbReference>
<dbReference type="RefSeq" id="WP_309200690.1">
    <property type="nucleotide sequence ID" value="NZ_CP133548.1"/>
</dbReference>
<feature type="transmembrane region" description="Helical" evidence="6">
    <location>
        <begin position="215"/>
        <end position="234"/>
    </location>
</feature>
<evidence type="ECO:0000256" key="6">
    <source>
        <dbReference type="SAM" id="Phobius"/>
    </source>
</evidence>
<sequence length="521" mass="59513">MLNTALNLWSDWACDNQTYQALKRALKRILTDQHALGRLWFDSFMILLVLSSVGVLVLNTRISLGAWVEPFEWTVLSIFIVEYLMRFWTCSDVHNIVAQEREYANYHNLPMRWSQIWNGIFQQKWQFLTSPLSIIDLLAILPVYRPLRLFRLLLLFRIFKLFRYSRVLTYFSTIFQEKKVELRMLLFVFLSVIFISATILYEFESGHPESNVNSFFDAIYWSLVTISTVGYGDITPSSVEGKAVTMVLIVFGIALVSFFTSMLVSGFNARRHEFTHSRLLSEVERTTEFVLICGYGRIGQALASQFTKDQRVVVIEQDLERVELARRNGTIALHGDASDEAMLDAIGMGKKATFVLCLTSNDVTNLFVTLSIRQSNAEVPIYCRVNSPANAHKMKMAGATYAINPYAIVAEVGREYVQQPVAFKAVMDILTSQNNLGIEAIRVSKEHSWLGHSLSELDFTTARLIFLGVLRAAPLADEQAYAVGKEFFYFNLERDYVLQDKDSIIVVGDYQNARQFAKRAL</sequence>
<keyword evidence="4 6" id="KW-0472">Membrane</keyword>
<dbReference type="InterPro" id="IPR005821">
    <property type="entry name" value="Ion_trans_dom"/>
</dbReference>
<dbReference type="KEGG" id="plei:Q9312_09960"/>
<evidence type="ECO:0000313" key="9">
    <source>
        <dbReference type="Proteomes" id="UP001239782"/>
    </source>
</evidence>
<accession>A0AA51X569</accession>
<dbReference type="PROSITE" id="PS51201">
    <property type="entry name" value="RCK_N"/>
    <property type="match status" value="1"/>
</dbReference>
<evidence type="ECO:0000256" key="2">
    <source>
        <dbReference type="ARBA" id="ARBA00022692"/>
    </source>
</evidence>
<dbReference type="GO" id="GO:0005216">
    <property type="term" value="F:monoatomic ion channel activity"/>
    <property type="evidence" value="ECO:0007669"/>
    <property type="project" value="InterPro"/>
</dbReference>
<dbReference type="Pfam" id="PF02254">
    <property type="entry name" value="TrkA_N"/>
    <property type="match status" value="1"/>
</dbReference>
<dbReference type="SUPFAM" id="SSF81324">
    <property type="entry name" value="Voltage-gated potassium channels"/>
    <property type="match status" value="1"/>
</dbReference>
<evidence type="ECO:0000256" key="4">
    <source>
        <dbReference type="ARBA" id="ARBA00023136"/>
    </source>
</evidence>
<protein>
    <recommendedName>
        <fullName evidence="5">BK channel</fullName>
    </recommendedName>
</protein>
<dbReference type="Gene3D" id="1.10.287.70">
    <property type="match status" value="1"/>
</dbReference>
<organism evidence="8 9">
    <name type="scientific">Pleionea litopenaei</name>
    <dbReference type="NCBI Taxonomy" id="3070815"/>
    <lineage>
        <taxon>Bacteria</taxon>
        <taxon>Pseudomonadati</taxon>
        <taxon>Pseudomonadota</taxon>
        <taxon>Gammaproteobacteria</taxon>
        <taxon>Oceanospirillales</taxon>
        <taxon>Pleioneaceae</taxon>
        <taxon>Pleionea</taxon>
    </lineage>
</organism>
<dbReference type="InterPro" id="IPR003148">
    <property type="entry name" value="RCK_N"/>
</dbReference>
<dbReference type="AlphaFoldDB" id="A0AA51X569"/>